<protein>
    <submittedName>
        <fullName evidence="2">TIGR02117 family protein</fullName>
    </submittedName>
</protein>
<dbReference type="InterPro" id="IPR011727">
    <property type="entry name" value="CHP02117"/>
</dbReference>
<accession>A0ABS1C3W8</accession>
<keyword evidence="1" id="KW-0812">Transmembrane</keyword>
<dbReference type="RefSeq" id="WP_200506935.1">
    <property type="nucleotide sequence ID" value="NZ_JAEHFX010000007.1"/>
</dbReference>
<reference evidence="2 3" key="1">
    <citation type="submission" date="2020-12" db="EMBL/GenBank/DDBJ databases">
        <title>Bacterial novel species Adhaeribacter sp. BT258 isolated from soil.</title>
        <authorList>
            <person name="Jung H.-Y."/>
        </authorList>
    </citation>
    <scope>NUCLEOTIDE SEQUENCE [LARGE SCALE GENOMIC DNA]</scope>
    <source>
        <strain evidence="2 3">BT258</strain>
    </source>
</reference>
<keyword evidence="3" id="KW-1185">Reference proteome</keyword>
<evidence type="ECO:0000313" key="2">
    <source>
        <dbReference type="EMBL" id="MBK0404097.1"/>
    </source>
</evidence>
<organism evidence="2 3">
    <name type="scientific">Adhaeribacter terrigena</name>
    <dbReference type="NCBI Taxonomy" id="2793070"/>
    <lineage>
        <taxon>Bacteria</taxon>
        <taxon>Pseudomonadati</taxon>
        <taxon>Bacteroidota</taxon>
        <taxon>Cytophagia</taxon>
        <taxon>Cytophagales</taxon>
        <taxon>Hymenobacteraceae</taxon>
        <taxon>Adhaeribacter</taxon>
    </lineage>
</organism>
<evidence type="ECO:0000256" key="1">
    <source>
        <dbReference type="SAM" id="Phobius"/>
    </source>
</evidence>
<gene>
    <name evidence="2" type="ORF">I5M27_13965</name>
</gene>
<dbReference type="Proteomes" id="UP000644147">
    <property type="component" value="Unassembled WGS sequence"/>
</dbReference>
<dbReference type="NCBIfam" id="TIGR02117">
    <property type="entry name" value="chp_urease_rgn"/>
    <property type="match status" value="1"/>
</dbReference>
<evidence type="ECO:0000313" key="3">
    <source>
        <dbReference type="Proteomes" id="UP000644147"/>
    </source>
</evidence>
<name>A0ABS1C3W8_9BACT</name>
<dbReference type="Pfam" id="PF09601">
    <property type="entry name" value="DUF2459"/>
    <property type="match status" value="1"/>
</dbReference>
<sequence length="233" mass="26466">MKHAFVKIARWVAGLGAFLLGFVLLYSVLIVFFGLIPVNNSFAQAEKGIAVFVIDNGVHTDLVLPAKTNTIDWRRHLPLKDYPGADSTFTHFAFGWGNRRFYMETPEWGDLNLDVALSAALGIGKSAMHVYYLPKAPKPGKKEIKLHLSEEQYAKLVQYIFNTFQQDKNGRFLLIESKGYTSTDNFYEANGRFSLIKTCNGWTNTALKKADVETVFWAPLPHLMMRKLRNLNE</sequence>
<dbReference type="EMBL" id="JAEHFX010000007">
    <property type="protein sequence ID" value="MBK0404097.1"/>
    <property type="molecule type" value="Genomic_DNA"/>
</dbReference>
<comment type="caution">
    <text evidence="2">The sequence shown here is derived from an EMBL/GenBank/DDBJ whole genome shotgun (WGS) entry which is preliminary data.</text>
</comment>
<proteinExistence type="predicted"/>
<feature type="transmembrane region" description="Helical" evidence="1">
    <location>
        <begin position="12"/>
        <end position="36"/>
    </location>
</feature>
<keyword evidence="1" id="KW-0472">Membrane</keyword>
<keyword evidence="1" id="KW-1133">Transmembrane helix</keyword>